<feature type="compositionally biased region" description="Acidic residues" evidence="5">
    <location>
        <begin position="354"/>
        <end position="371"/>
    </location>
</feature>
<dbReference type="InterPro" id="IPR001680">
    <property type="entry name" value="WD40_rpt"/>
</dbReference>
<dbReference type="SMART" id="SM00320">
    <property type="entry name" value="WD40"/>
    <property type="match status" value="6"/>
</dbReference>
<dbReference type="InterPro" id="IPR036322">
    <property type="entry name" value="WD40_repeat_dom_sf"/>
</dbReference>
<organism evidence="6 8">
    <name type="scientific">Planoprotostelium fungivorum</name>
    <dbReference type="NCBI Taxonomy" id="1890364"/>
    <lineage>
        <taxon>Eukaryota</taxon>
        <taxon>Amoebozoa</taxon>
        <taxon>Evosea</taxon>
        <taxon>Variosea</taxon>
        <taxon>Cavosteliida</taxon>
        <taxon>Cavosteliaceae</taxon>
        <taxon>Planoprotostelium</taxon>
    </lineage>
</organism>
<evidence type="ECO:0000256" key="1">
    <source>
        <dbReference type="ARBA" id="ARBA00007625"/>
    </source>
</evidence>
<dbReference type="PROSITE" id="PS50294">
    <property type="entry name" value="WD_REPEATS_REGION"/>
    <property type="match status" value="1"/>
</dbReference>
<comment type="similarity">
    <text evidence="1">Belongs to the WD repeat WDR55 family.</text>
</comment>
<evidence type="ECO:0000256" key="3">
    <source>
        <dbReference type="ARBA" id="ARBA00022737"/>
    </source>
</evidence>
<dbReference type="Proteomes" id="UP000241769">
    <property type="component" value="Unassembled WGS sequence"/>
</dbReference>
<feature type="repeat" description="WD" evidence="4">
    <location>
        <begin position="132"/>
        <end position="172"/>
    </location>
</feature>
<reference evidence="6 8" key="1">
    <citation type="journal article" date="2018" name="Genome Biol. Evol.">
        <title>Multiple Roots of Fruiting Body Formation in Amoebozoa.</title>
        <authorList>
            <person name="Hillmann F."/>
            <person name="Forbes G."/>
            <person name="Novohradska S."/>
            <person name="Ferling I."/>
            <person name="Riege K."/>
            <person name="Groth M."/>
            <person name="Westermann M."/>
            <person name="Marz M."/>
            <person name="Spaller T."/>
            <person name="Winckler T."/>
            <person name="Schaap P."/>
            <person name="Glockner G."/>
        </authorList>
    </citation>
    <scope>NUCLEOTIDE SEQUENCE [LARGE SCALE GENOMIC DNA]</scope>
    <source>
        <strain evidence="6 8">Jena</strain>
    </source>
</reference>
<name>A0A2P6NHP8_9EUKA</name>
<evidence type="ECO:0000313" key="8">
    <source>
        <dbReference type="Proteomes" id="UP000241769"/>
    </source>
</evidence>
<dbReference type="PROSITE" id="PS50082">
    <property type="entry name" value="WD_REPEATS_2"/>
    <property type="match status" value="2"/>
</dbReference>
<dbReference type="PANTHER" id="PTHR44019">
    <property type="entry name" value="WD REPEAT-CONTAINING PROTEIN 55"/>
    <property type="match status" value="1"/>
</dbReference>
<dbReference type="EMBL" id="MDYQ01000082">
    <property type="protein sequence ID" value="PRP83452.1"/>
    <property type="molecule type" value="Genomic_DNA"/>
</dbReference>
<proteinExistence type="inferred from homology"/>
<evidence type="ECO:0000313" key="7">
    <source>
        <dbReference type="EMBL" id="PRP88736.1"/>
    </source>
</evidence>
<feature type="region of interest" description="Disordered" evidence="5">
    <location>
        <begin position="354"/>
        <end position="409"/>
    </location>
</feature>
<keyword evidence="3" id="KW-0677">Repeat</keyword>
<dbReference type="InterPro" id="IPR015943">
    <property type="entry name" value="WD40/YVTN_repeat-like_dom_sf"/>
</dbReference>
<protein>
    <submittedName>
        <fullName evidence="6">Uncharacterized protein</fullName>
    </submittedName>
</protein>
<evidence type="ECO:0000256" key="4">
    <source>
        <dbReference type="PROSITE-ProRule" id="PRU00221"/>
    </source>
</evidence>
<comment type="caution">
    <text evidence="6">The sequence shown here is derived from an EMBL/GenBank/DDBJ whole genome shotgun (WGS) entry which is preliminary data.</text>
</comment>
<dbReference type="PANTHER" id="PTHR44019:SF20">
    <property type="entry name" value="WD REPEAT-CONTAINING PROTEIN 55"/>
    <property type="match status" value="1"/>
</dbReference>
<dbReference type="STRING" id="1890364.A0A2P6NHP8"/>
<accession>A0A2P6NHP8</accession>
<evidence type="ECO:0000256" key="5">
    <source>
        <dbReference type="SAM" id="MobiDB-lite"/>
    </source>
</evidence>
<dbReference type="InterPro" id="IPR050505">
    <property type="entry name" value="WDR55/POC1"/>
</dbReference>
<keyword evidence="8" id="KW-1185">Reference proteome</keyword>
<dbReference type="Gene3D" id="2.130.10.10">
    <property type="entry name" value="YVTN repeat-like/Quinoprotein amine dehydrogenase"/>
    <property type="match status" value="2"/>
</dbReference>
<sequence length="409" mass="45612">MMDDSVNDEIEEEFMSSEEENEEEEDDTPGLWEEDDDGEEAAPKKIVLPDFVFEARFHPTQEFVAASSINGYVRLYSYGLQANTLLHDLKIHQDSVRSVIFSNSGQLLFSGSADKSLRAVDVHTGQLVYTQSNAHTSGINSMHVHSDWEIVTGDDEGVVKIWDSRQKKSIHTFEENADYISDITSDMKKTVLAAGGDGCLTIFNTRKGKVEAVAECQDEELLSVKIIKNGKKVIAGTQEGHLNVWNWGEWETFNDRISGHPRSVDAILPIDEDTVTTGSSDGIVRIVNVHPNKILGIVGQHGGMPVESLSIRCGHVTDGVGTDTSSGDKTYLMSSSHDHTLKFYNIKYLYEEDDTEEAAEEMQEVTLDEEKEDKSGKMEMSDSDDDEPKKPSNTKTMKNQKKNFFADIL</sequence>
<keyword evidence="2 4" id="KW-0853">WD repeat</keyword>
<dbReference type="InParanoid" id="A0A2P6NHP8"/>
<feature type="repeat" description="WD" evidence="4">
    <location>
        <begin position="89"/>
        <end position="130"/>
    </location>
</feature>
<gene>
    <name evidence="7" type="ORF">PROFUN_02832</name>
    <name evidence="6" type="ORF">PROFUN_09225</name>
</gene>
<feature type="region of interest" description="Disordered" evidence="5">
    <location>
        <begin position="1"/>
        <end position="39"/>
    </location>
</feature>
<dbReference type="Pfam" id="PF24796">
    <property type="entry name" value="WDR55"/>
    <property type="match status" value="1"/>
</dbReference>
<evidence type="ECO:0000256" key="2">
    <source>
        <dbReference type="ARBA" id="ARBA00022574"/>
    </source>
</evidence>
<evidence type="ECO:0000313" key="6">
    <source>
        <dbReference type="EMBL" id="PRP83452.1"/>
    </source>
</evidence>
<dbReference type="SUPFAM" id="SSF50978">
    <property type="entry name" value="WD40 repeat-like"/>
    <property type="match status" value="1"/>
</dbReference>
<dbReference type="OrthoDB" id="2288928at2759"/>
<dbReference type="FunCoup" id="A0A2P6NHP8">
    <property type="interactions" value="131"/>
</dbReference>
<dbReference type="AlphaFoldDB" id="A0A2P6NHP8"/>
<dbReference type="EMBL" id="MDYQ01000008">
    <property type="protein sequence ID" value="PRP88736.1"/>
    <property type="molecule type" value="Genomic_DNA"/>
</dbReference>